<dbReference type="Proteomes" id="UP000807342">
    <property type="component" value="Unassembled WGS sequence"/>
</dbReference>
<dbReference type="InterPro" id="IPR000210">
    <property type="entry name" value="BTB/POZ_dom"/>
</dbReference>
<sequence length="323" mass="36735">MDIGQLPGIATTETHVASGLQKHPIYWFDDGSLILHVQDVLFKVHYSLFQRHSPYLASASKTNITPNAILTLSDIRDPIPYVVFGSDRYVNPKDVEVLLEHMYHDFPLLPDSPFERISAVLRSSSPQQLDMPAMHSTAEQHFCAMFANKKSSDIDLDHLHEALSIARTLRLPSVLRIVLYQAMITFNLDLDDEAHSPESESKLLDSPSQISSRSAPNDMKLCKRLMARVIEHFTPILFTPATTPHMACTDVFADTWMNSVILPAIEDNGVYKPIETLERIKELAWAQHGLCASCVVEKREEWTEEQENVWQLVEKWLKEECVI</sequence>
<dbReference type="EMBL" id="MU151109">
    <property type="protein sequence ID" value="KAF9450268.1"/>
    <property type="molecule type" value="Genomic_DNA"/>
</dbReference>
<dbReference type="PROSITE" id="PS50097">
    <property type="entry name" value="BTB"/>
    <property type="match status" value="1"/>
</dbReference>
<evidence type="ECO:0000313" key="2">
    <source>
        <dbReference type="EMBL" id="KAF9450268.1"/>
    </source>
</evidence>
<gene>
    <name evidence="2" type="ORF">P691DRAFT_726395</name>
</gene>
<name>A0A9P5XFY5_9AGAR</name>
<dbReference type="AlphaFoldDB" id="A0A9P5XFY5"/>
<comment type="caution">
    <text evidence="2">The sequence shown here is derived from an EMBL/GenBank/DDBJ whole genome shotgun (WGS) entry which is preliminary data.</text>
</comment>
<reference evidence="2" key="1">
    <citation type="submission" date="2020-11" db="EMBL/GenBank/DDBJ databases">
        <authorList>
            <consortium name="DOE Joint Genome Institute"/>
            <person name="Ahrendt S."/>
            <person name="Riley R."/>
            <person name="Andreopoulos W."/>
            <person name="Labutti K."/>
            <person name="Pangilinan J."/>
            <person name="Ruiz-Duenas F.J."/>
            <person name="Barrasa J.M."/>
            <person name="Sanchez-Garcia M."/>
            <person name="Camarero S."/>
            <person name="Miyauchi S."/>
            <person name="Serrano A."/>
            <person name="Linde D."/>
            <person name="Babiker R."/>
            <person name="Drula E."/>
            <person name="Ayuso-Fernandez I."/>
            <person name="Pacheco R."/>
            <person name="Padilla G."/>
            <person name="Ferreira P."/>
            <person name="Barriuso J."/>
            <person name="Kellner H."/>
            <person name="Castanera R."/>
            <person name="Alfaro M."/>
            <person name="Ramirez L."/>
            <person name="Pisabarro A.G."/>
            <person name="Kuo A."/>
            <person name="Tritt A."/>
            <person name="Lipzen A."/>
            <person name="He G."/>
            <person name="Yan M."/>
            <person name="Ng V."/>
            <person name="Cullen D."/>
            <person name="Martin F."/>
            <person name="Rosso M.-N."/>
            <person name="Henrissat B."/>
            <person name="Hibbett D."/>
            <person name="Martinez A.T."/>
            <person name="Grigoriev I.V."/>
        </authorList>
    </citation>
    <scope>NUCLEOTIDE SEQUENCE</scope>
    <source>
        <strain evidence="2">MF-IS2</strain>
    </source>
</reference>
<keyword evidence="3" id="KW-1185">Reference proteome</keyword>
<dbReference type="OrthoDB" id="3249359at2759"/>
<protein>
    <recommendedName>
        <fullName evidence="1">BTB domain-containing protein</fullName>
    </recommendedName>
</protein>
<accession>A0A9P5XFY5</accession>
<feature type="domain" description="BTB" evidence="1">
    <location>
        <begin position="29"/>
        <end position="111"/>
    </location>
</feature>
<organism evidence="2 3">
    <name type="scientific">Macrolepiota fuliginosa MF-IS2</name>
    <dbReference type="NCBI Taxonomy" id="1400762"/>
    <lineage>
        <taxon>Eukaryota</taxon>
        <taxon>Fungi</taxon>
        <taxon>Dikarya</taxon>
        <taxon>Basidiomycota</taxon>
        <taxon>Agaricomycotina</taxon>
        <taxon>Agaricomycetes</taxon>
        <taxon>Agaricomycetidae</taxon>
        <taxon>Agaricales</taxon>
        <taxon>Agaricineae</taxon>
        <taxon>Agaricaceae</taxon>
        <taxon>Macrolepiota</taxon>
    </lineage>
</organism>
<proteinExistence type="predicted"/>
<evidence type="ECO:0000259" key="1">
    <source>
        <dbReference type="PROSITE" id="PS50097"/>
    </source>
</evidence>
<evidence type="ECO:0000313" key="3">
    <source>
        <dbReference type="Proteomes" id="UP000807342"/>
    </source>
</evidence>